<dbReference type="Gene3D" id="1.50.10.10">
    <property type="match status" value="1"/>
</dbReference>
<dbReference type="Pfam" id="PF21104">
    <property type="entry name" value="Glyco_hydro_78_N"/>
    <property type="match status" value="1"/>
</dbReference>
<dbReference type="RefSeq" id="WP_089120310.1">
    <property type="nucleotide sequence ID" value="NZ_BCMI01000001.1"/>
</dbReference>
<dbReference type="SUPFAM" id="SSF48208">
    <property type="entry name" value="Six-hairpin glycosidases"/>
    <property type="match status" value="1"/>
</dbReference>
<evidence type="ECO:0000259" key="1">
    <source>
        <dbReference type="Pfam" id="PF17389"/>
    </source>
</evidence>
<feature type="domain" description="Alpha-L-rhamnosidase six-hairpin glycosidase" evidence="1">
    <location>
        <begin position="191"/>
        <end position="486"/>
    </location>
</feature>
<dbReference type="InterPro" id="IPR012341">
    <property type="entry name" value="6hp_glycosidase-like_sf"/>
</dbReference>
<proteinExistence type="predicted"/>
<accession>A0A1Z5IT79</accession>
<protein>
    <submittedName>
        <fullName evidence="3">Alpha-L-rhamnosidase</fullName>
    </submittedName>
</protein>
<evidence type="ECO:0000259" key="2">
    <source>
        <dbReference type="Pfam" id="PF21104"/>
    </source>
</evidence>
<organism evidence="3 4">
    <name type="scientific">Secundilactobacillus pentosiphilus</name>
    <dbReference type="NCBI Taxonomy" id="1714682"/>
    <lineage>
        <taxon>Bacteria</taxon>
        <taxon>Bacillati</taxon>
        <taxon>Bacillota</taxon>
        <taxon>Bacilli</taxon>
        <taxon>Lactobacillales</taxon>
        <taxon>Lactobacillaceae</taxon>
        <taxon>Secundilactobacillus</taxon>
    </lineage>
</organism>
<dbReference type="PANTHER" id="PTHR34987">
    <property type="entry name" value="C, PUTATIVE (AFU_ORTHOLOGUE AFUA_3G02880)-RELATED"/>
    <property type="match status" value="1"/>
</dbReference>
<dbReference type="AlphaFoldDB" id="A0A1Z5IT79"/>
<dbReference type="GO" id="GO:0005975">
    <property type="term" value="P:carbohydrate metabolic process"/>
    <property type="evidence" value="ECO:0007669"/>
    <property type="project" value="InterPro"/>
</dbReference>
<dbReference type="OrthoDB" id="9815108at2"/>
<comment type="caution">
    <text evidence="3">The sequence shown here is derived from an EMBL/GenBank/DDBJ whole genome shotgun (WGS) entry which is preliminary data.</text>
</comment>
<dbReference type="EMBL" id="BCMI01000001">
    <property type="protein sequence ID" value="GAX04886.1"/>
    <property type="molecule type" value="Genomic_DNA"/>
</dbReference>
<dbReference type="InterPro" id="IPR049164">
    <property type="entry name" value="Glyco_hydro_78_N"/>
</dbReference>
<evidence type="ECO:0000313" key="4">
    <source>
        <dbReference type="Proteomes" id="UP000198414"/>
    </source>
</evidence>
<evidence type="ECO:0000313" key="3">
    <source>
        <dbReference type="EMBL" id="GAX04886.1"/>
    </source>
</evidence>
<dbReference type="Pfam" id="PF17389">
    <property type="entry name" value="Bac_rhamnosid6H"/>
    <property type="match status" value="1"/>
</dbReference>
<dbReference type="Proteomes" id="UP000198414">
    <property type="component" value="Unassembled WGS sequence"/>
</dbReference>
<gene>
    <name evidence="3" type="ORF">IWT25_00180</name>
</gene>
<sequence>MTYSFVNSSDEKFQQVTNSSFQVNAHLLAQAKAPRLETKTVQPASAQIITGHQATTVNDDIIEVKPGQKLLYDLGNLYVGRFSVDCSATGSPMDAPLLLNVRFAETRQELDVDASQVKSWLPLSWIQDETLHVDLLPQQLAFPRRYSCRYIYLEPVGQSLKWQPQFTQPQFTAESAVLNEQVAPLVQAPSWVQQVDQACVATLRNTMQRVFEDGTKRDQRLWVSDFRIQARVNYVTFHNQTVPKRCLYLLGSFLDEDGRLPADVLTRLPQPVADDLFWFDYDLVFIMALAEYVSATADQDTAEALYPVAKRVMQFIESQLQADLTVGPRQDIFVDWSTDFDKEAAVQAQVIMAVMSLITLAKTVNDPDITHYQQLLTRLETSTRQVYYDAQQHLFTSGPKQEINPLSQVYMLLTDLLTEPEAQQVIDQLLSRFDLARTLTTPSIQGLLAEALFKHGRRKEALSGIKHYWTGMLKRGADTFWEVYDENDPAYSPYGSILLNGHCFGWSSYPAYLFRKYQVNGQD</sequence>
<dbReference type="InterPro" id="IPR008928">
    <property type="entry name" value="6-hairpin_glycosidase_sf"/>
</dbReference>
<dbReference type="PANTHER" id="PTHR34987:SF4">
    <property type="entry name" value="ALPHA-L-RHAMNOSIDASE C-TERMINAL DOMAIN-CONTAINING PROTEIN"/>
    <property type="match status" value="1"/>
</dbReference>
<name>A0A1Z5IT79_9LACO</name>
<reference evidence="3 4" key="1">
    <citation type="submission" date="2015-11" db="EMBL/GenBank/DDBJ databases">
        <title>Draft genome sequences of new species of the genus Lactobacillus isolated from orchardgrass silage.</title>
        <authorList>
            <person name="Tohno M."/>
            <person name="Tanizawa Y."/>
            <person name="Arita M."/>
        </authorList>
    </citation>
    <scope>NUCLEOTIDE SEQUENCE [LARGE SCALE GENOMIC DNA]</scope>
    <source>
        <strain evidence="3 4">IWT25</strain>
    </source>
</reference>
<dbReference type="InterPro" id="IPR035396">
    <property type="entry name" value="Bac_rhamnosid6H"/>
</dbReference>
<feature type="domain" description="Glycosyl hydrolase family 78 alpha-rhamnosidase N-terminal" evidence="2">
    <location>
        <begin position="61"/>
        <end position="173"/>
    </location>
</feature>